<dbReference type="AlphaFoldDB" id="A0A433Q641"/>
<name>A0A433Q641_9FUNG</name>
<keyword evidence="2" id="KW-1185">Reference proteome</keyword>
<evidence type="ECO:0000313" key="2">
    <source>
        <dbReference type="Proteomes" id="UP000274822"/>
    </source>
</evidence>
<protein>
    <submittedName>
        <fullName evidence="1">Uncharacterized protein</fullName>
    </submittedName>
</protein>
<sequence>MNFDDDASSVTKVSRPTKRRTLNLNYQPDLEMFRQLNWKITIRSGGIRIHTDLCTFQDLMDFALHNTDRMHSNDPENPLSPAYLLRYRDTGNRPSLHVTKMDFVVSDTTVIIIKGAVGKKVTEVTLHTRFVQSGVDHAFVQQLFD</sequence>
<comment type="caution">
    <text evidence="1">The sequence shown here is derived from an EMBL/GenBank/DDBJ whole genome shotgun (WGS) entry which is preliminary data.</text>
</comment>
<organism evidence="1 2">
    <name type="scientific">Jimgerdemannia flammicorona</name>
    <dbReference type="NCBI Taxonomy" id="994334"/>
    <lineage>
        <taxon>Eukaryota</taxon>
        <taxon>Fungi</taxon>
        <taxon>Fungi incertae sedis</taxon>
        <taxon>Mucoromycota</taxon>
        <taxon>Mucoromycotina</taxon>
        <taxon>Endogonomycetes</taxon>
        <taxon>Endogonales</taxon>
        <taxon>Endogonaceae</taxon>
        <taxon>Jimgerdemannia</taxon>
    </lineage>
</organism>
<evidence type="ECO:0000313" key="1">
    <source>
        <dbReference type="EMBL" id="RUS25237.1"/>
    </source>
</evidence>
<feature type="non-terminal residue" evidence="1">
    <location>
        <position position="145"/>
    </location>
</feature>
<dbReference type="Proteomes" id="UP000274822">
    <property type="component" value="Unassembled WGS sequence"/>
</dbReference>
<gene>
    <name evidence="1" type="ORF">BC938DRAFT_472444</name>
</gene>
<accession>A0A433Q641</accession>
<dbReference type="EMBL" id="RBNJ01013543">
    <property type="protein sequence ID" value="RUS25237.1"/>
    <property type="molecule type" value="Genomic_DNA"/>
</dbReference>
<reference evidence="1 2" key="1">
    <citation type="journal article" date="2018" name="New Phytol.">
        <title>Phylogenomics of Endogonaceae and evolution of mycorrhizas within Mucoromycota.</title>
        <authorList>
            <person name="Chang Y."/>
            <person name="Desiro A."/>
            <person name="Na H."/>
            <person name="Sandor L."/>
            <person name="Lipzen A."/>
            <person name="Clum A."/>
            <person name="Barry K."/>
            <person name="Grigoriev I.V."/>
            <person name="Martin F.M."/>
            <person name="Stajich J.E."/>
            <person name="Smith M.E."/>
            <person name="Bonito G."/>
            <person name="Spatafora J.W."/>
        </authorList>
    </citation>
    <scope>NUCLEOTIDE SEQUENCE [LARGE SCALE GENOMIC DNA]</scope>
    <source>
        <strain evidence="1 2">AD002</strain>
    </source>
</reference>
<proteinExistence type="predicted"/>